<gene>
    <name evidence="2" type="ORF">D9613_008721</name>
</gene>
<feature type="region of interest" description="Disordered" evidence="1">
    <location>
        <begin position="310"/>
        <end position="339"/>
    </location>
</feature>
<dbReference type="AlphaFoldDB" id="A0A8H4QTM1"/>
<sequence length="339" mass="37596">MTWSVESSSGPSTNTNGGIAARILQKACYQQYRQSDEILQSSFDNLENDSWNKEFDIIPQSNGFVDTVLHAYNQHRVLIIRPDDVETLRSHFVRQKGKKELTVKGDRRNVDYEELASKMTKKIEENVVDPALRAWVLPDFSTTTVNDTTKADWEKILVRLDKLKENGLHAIAWYHLLHPIVLRFKVAHYSSGGSGPTYLSGWITAFCMFDDEGKWLGNPIKKDVKGLPDARSLPVADFSATYTEITLLPPIIRYSEVDVLLDDNGTEYKCMMVTGAVGMSVGSSEAGGAKDIVGPVAGWWMFTKQPEGKFPDEHYGGDDADDGNAPVHHVLGGSVAGGE</sequence>
<proteinExistence type="predicted"/>
<accession>A0A8H4QTM1</accession>
<evidence type="ECO:0000313" key="2">
    <source>
        <dbReference type="EMBL" id="KAF4616958.1"/>
    </source>
</evidence>
<evidence type="ECO:0000313" key="3">
    <source>
        <dbReference type="Proteomes" id="UP000521872"/>
    </source>
</evidence>
<dbReference type="Pfam" id="PF14388">
    <property type="entry name" value="DUF4419"/>
    <property type="match status" value="1"/>
</dbReference>
<comment type="caution">
    <text evidence="2">The sequence shown here is derived from an EMBL/GenBank/DDBJ whole genome shotgun (WGS) entry which is preliminary data.</text>
</comment>
<dbReference type="Proteomes" id="UP000521872">
    <property type="component" value="Unassembled WGS sequence"/>
</dbReference>
<keyword evidence="3" id="KW-1185">Reference proteome</keyword>
<dbReference type="EMBL" id="JAACJL010000031">
    <property type="protein sequence ID" value="KAF4616958.1"/>
    <property type="molecule type" value="Genomic_DNA"/>
</dbReference>
<reference evidence="2 3" key="1">
    <citation type="submission" date="2019-12" db="EMBL/GenBank/DDBJ databases">
        <authorList>
            <person name="Floudas D."/>
            <person name="Bentzer J."/>
            <person name="Ahren D."/>
            <person name="Johansson T."/>
            <person name="Persson P."/>
            <person name="Tunlid A."/>
        </authorList>
    </citation>
    <scope>NUCLEOTIDE SEQUENCE [LARGE SCALE GENOMIC DNA]</scope>
    <source>
        <strain evidence="2 3">CBS 102.39</strain>
    </source>
</reference>
<dbReference type="InterPro" id="IPR025533">
    <property type="entry name" value="DUF4419"/>
</dbReference>
<evidence type="ECO:0000256" key="1">
    <source>
        <dbReference type="SAM" id="MobiDB-lite"/>
    </source>
</evidence>
<organism evidence="2 3">
    <name type="scientific">Agrocybe pediades</name>
    <dbReference type="NCBI Taxonomy" id="84607"/>
    <lineage>
        <taxon>Eukaryota</taxon>
        <taxon>Fungi</taxon>
        <taxon>Dikarya</taxon>
        <taxon>Basidiomycota</taxon>
        <taxon>Agaricomycotina</taxon>
        <taxon>Agaricomycetes</taxon>
        <taxon>Agaricomycetidae</taxon>
        <taxon>Agaricales</taxon>
        <taxon>Agaricineae</taxon>
        <taxon>Strophariaceae</taxon>
        <taxon>Agrocybe</taxon>
    </lineage>
</organism>
<name>A0A8H4QTM1_9AGAR</name>
<dbReference type="PANTHER" id="PTHR31252">
    <property type="entry name" value="DUF4419 DOMAIN-CONTAINING PROTEIN"/>
    <property type="match status" value="1"/>
</dbReference>
<protein>
    <submittedName>
        <fullName evidence="2">Uncharacterized protein</fullName>
    </submittedName>
</protein>
<dbReference type="PANTHER" id="PTHR31252:SF11">
    <property type="entry name" value="DUF4419 DOMAIN-CONTAINING PROTEIN"/>
    <property type="match status" value="1"/>
</dbReference>